<gene>
    <name evidence="5" type="ORF">HG263_09205</name>
</gene>
<evidence type="ECO:0000259" key="4">
    <source>
        <dbReference type="SMART" id="SM00062"/>
    </source>
</evidence>
<keyword evidence="2" id="KW-0732">Signal</keyword>
<dbReference type="InterPro" id="IPR029787">
    <property type="entry name" value="Nucleotide_cyclase"/>
</dbReference>
<reference evidence="5 6" key="1">
    <citation type="submission" date="2020-04" db="EMBL/GenBank/DDBJ databases">
        <title>Pseudoalteromonas caenipelagi sp. nov., isolated from a tidal flat.</title>
        <authorList>
            <person name="Park S."/>
            <person name="Yoon J.-H."/>
        </authorList>
    </citation>
    <scope>NUCLEOTIDE SEQUENCE [LARGE SCALE GENOMIC DNA]</scope>
    <source>
        <strain evidence="5 6">JBTF-M23</strain>
    </source>
</reference>
<dbReference type="RefSeq" id="WP_171625791.1">
    <property type="nucleotide sequence ID" value="NZ_JABBPG010000003.1"/>
</dbReference>
<keyword evidence="3" id="KW-1133">Transmembrane helix</keyword>
<evidence type="ECO:0000256" key="3">
    <source>
        <dbReference type="SAM" id="Phobius"/>
    </source>
</evidence>
<keyword evidence="6" id="KW-1185">Reference proteome</keyword>
<feature type="transmembrane region" description="Helical" evidence="3">
    <location>
        <begin position="280"/>
        <end position="303"/>
    </location>
</feature>
<comment type="similarity">
    <text evidence="1">Belongs to the bacterial solute-binding protein 3 family.</text>
</comment>
<dbReference type="Pfam" id="PF00497">
    <property type="entry name" value="SBP_bac_3"/>
    <property type="match status" value="1"/>
</dbReference>
<dbReference type="SUPFAM" id="SSF53850">
    <property type="entry name" value="Periplasmic binding protein-like II"/>
    <property type="match status" value="1"/>
</dbReference>
<keyword evidence="3" id="KW-0472">Membrane</keyword>
<dbReference type="InterPro" id="IPR043128">
    <property type="entry name" value="Rev_trsase/Diguanyl_cyclase"/>
</dbReference>
<evidence type="ECO:0000313" key="6">
    <source>
        <dbReference type="Proteomes" id="UP000586305"/>
    </source>
</evidence>
<proteinExistence type="inferred from homology"/>
<organism evidence="5 6">
    <name type="scientific">Pseudoalteromonas caenipelagi</name>
    <dbReference type="NCBI Taxonomy" id="2726988"/>
    <lineage>
        <taxon>Bacteria</taxon>
        <taxon>Pseudomonadati</taxon>
        <taxon>Pseudomonadota</taxon>
        <taxon>Gammaproteobacteria</taxon>
        <taxon>Alteromonadales</taxon>
        <taxon>Pseudoalteromonadaceae</taxon>
        <taxon>Pseudoalteromonas</taxon>
    </lineage>
</organism>
<dbReference type="Proteomes" id="UP000586305">
    <property type="component" value="Unassembled WGS sequence"/>
</dbReference>
<name>A0A849VBG7_9GAMM</name>
<accession>A0A849VBG7</accession>
<dbReference type="PANTHER" id="PTHR35936:SF38">
    <property type="entry name" value="GLUTAMINE-BINDING PERIPLASMIC PROTEIN"/>
    <property type="match status" value="1"/>
</dbReference>
<dbReference type="EMBL" id="JABBPG010000003">
    <property type="protein sequence ID" value="NOU50712.1"/>
    <property type="molecule type" value="Genomic_DNA"/>
</dbReference>
<dbReference type="Gene3D" id="3.40.190.10">
    <property type="entry name" value="Periplasmic binding protein-like II"/>
    <property type="match status" value="2"/>
</dbReference>
<dbReference type="PANTHER" id="PTHR35936">
    <property type="entry name" value="MEMBRANE-BOUND LYTIC MUREIN TRANSGLYCOSYLASE F"/>
    <property type="match status" value="1"/>
</dbReference>
<evidence type="ECO:0000313" key="5">
    <source>
        <dbReference type="EMBL" id="NOU50712.1"/>
    </source>
</evidence>
<feature type="domain" description="Solute-binding protein family 3/N-terminal" evidence="4">
    <location>
        <begin position="50"/>
        <end position="268"/>
    </location>
</feature>
<dbReference type="SUPFAM" id="SSF55073">
    <property type="entry name" value="Nucleotide cyclase"/>
    <property type="match status" value="1"/>
</dbReference>
<dbReference type="AlphaFoldDB" id="A0A849VBG7"/>
<dbReference type="CDD" id="cd13708">
    <property type="entry name" value="PBP2_BvgS_like_1"/>
    <property type="match status" value="1"/>
</dbReference>
<dbReference type="InterPro" id="IPR001638">
    <property type="entry name" value="Solute-binding_3/MltF_N"/>
</dbReference>
<sequence length="485" mass="55641">MKALCLLVGLVLGANLIYFSLAPPNVKEQPKRNISLVTGAELEYLKESKSFSYCADPSWAPYEWIGVNGNHHGYVKDYLNLIEHALNVKFKLVLADSWSEVLEKAKRRECDFISAAMFTPERSAYLNFTQPFFSYSIVIASHKDIVFDRKENYFQGKTFALVKGYSYEEKIRRSYPKAKLVYVKNATEGLMLASAMKVDGYLDGQMVIAYTIHKEGLINLNISERLNEHMNLSLAVRSDDQVLLSIFNKAIDQITEKERRQIQAKWERTYTTTEEINTSIYWSFFYVSFIASCFLILTFIFRLRSAVNKSNSKVSGLITQLEKEKSYDAYDDVLNRYSAVKEVYNSLKSENNANLGIIIFKVNKLEQLYDELDMLAVEMLIESMLSHIKKIIPKSCQLGCWRGGRYILLCNKATSEELTLLAETVRYEVAKQAYHFDIGVTLSLVIGPYSQNCSINERIKEIEKQLSMCLPDNVSGKHIDFVKEQ</sequence>
<evidence type="ECO:0000256" key="1">
    <source>
        <dbReference type="ARBA" id="ARBA00010333"/>
    </source>
</evidence>
<dbReference type="SMART" id="SM00062">
    <property type="entry name" value="PBPb"/>
    <property type="match status" value="1"/>
</dbReference>
<comment type="caution">
    <text evidence="5">The sequence shown here is derived from an EMBL/GenBank/DDBJ whole genome shotgun (WGS) entry which is preliminary data.</text>
</comment>
<keyword evidence="3" id="KW-0812">Transmembrane</keyword>
<protein>
    <submittedName>
        <fullName evidence="5">Transporter substrate-binding domain-containing protein</fullName>
    </submittedName>
</protein>
<dbReference type="Gene3D" id="3.30.70.270">
    <property type="match status" value="1"/>
</dbReference>
<evidence type="ECO:0000256" key="2">
    <source>
        <dbReference type="ARBA" id="ARBA00022729"/>
    </source>
</evidence>